<dbReference type="InterPro" id="IPR023214">
    <property type="entry name" value="HAD_sf"/>
</dbReference>
<dbReference type="GO" id="GO:0016791">
    <property type="term" value="F:phosphatase activity"/>
    <property type="evidence" value="ECO:0007669"/>
    <property type="project" value="TreeGrafter"/>
</dbReference>
<dbReference type="Gene3D" id="3.30.1240.10">
    <property type="match status" value="1"/>
</dbReference>
<dbReference type="PANTHER" id="PTHR10000:SF8">
    <property type="entry name" value="HAD SUPERFAMILY HYDROLASE-LIKE, TYPE 3"/>
    <property type="match status" value="1"/>
</dbReference>
<dbReference type="CDD" id="cd07516">
    <property type="entry name" value="HAD_Pase"/>
    <property type="match status" value="1"/>
</dbReference>
<dbReference type="GO" id="GO:0005829">
    <property type="term" value="C:cytosol"/>
    <property type="evidence" value="ECO:0007669"/>
    <property type="project" value="TreeGrafter"/>
</dbReference>
<evidence type="ECO:0000313" key="2">
    <source>
        <dbReference type="Proteomes" id="UP000031419"/>
    </source>
</evidence>
<accession>A0A073B341</accession>
<dbReference type="Pfam" id="PF08282">
    <property type="entry name" value="Hydrolase_3"/>
    <property type="match status" value="2"/>
</dbReference>
<dbReference type="InterPro" id="IPR036412">
    <property type="entry name" value="HAD-like_sf"/>
</dbReference>
<dbReference type="Proteomes" id="UP000031419">
    <property type="component" value="Unassembled WGS sequence"/>
</dbReference>
<dbReference type="eggNOG" id="COG0561">
    <property type="taxonomic scope" value="Bacteria"/>
</dbReference>
<keyword evidence="2" id="KW-1185">Reference proteome</keyword>
<dbReference type="NCBIfam" id="TIGR01484">
    <property type="entry name" value="HAD-SF-IIB"/>
    <property type="match status" value="1"/>
</dbReference>
<dbReference type="SUPFAM" id="SSF56784">
    <property type="entry name" value="HAD-like"/>
    <property type="match status" value="1"/>
</dbReference>
<protein>
    <submittedName>
        <fullName evidence="1">Haloacid dehalogenase</fullName>
    </submittedName>
</protein>
<reference evidence="1" key="1">
    <citation type="submission" date="2014-06" db="EMBL/GenBank/DDBJ databases">
        <title>Saccharopolyspora rectivirgula DSM-43113 Genome sequencing.</title>
        <authorList>
            <person name="Barrera C."/>
            <person name="Millon L."/>
            <person name="Rognon B."/>
            <person name="Zaugg C."/>
            <person name="Monod M."/>
        </authorList>
    </citation>
    <scope>NUCLEOTIDE SEQUENCE [LARGE SCALE GENOMIC DNA]</scope>
    <source>
        <strain evidence="1">DSM 43113</strain>
    </source>
</reference>
<proteinExistence type="predicted"/>
<comment type="caution">
    <text evidence="1">The sequence shown here is derived from an EMBL/GenBank/DDBJ whole genome shotgun (WGS) entry which is preliminary data.</text>
</comment>
<dbReference type="Gene3D" id="3.40.50.1000">
    <property type="entry name" value="HAD superfamily/HAD-like"/>
    <property type="match status" value="1"/>
</dbReference>
<sequence length="266" mass="28196">MTASTWKPQLVALDVDGTLLDPATHRISPAVREAVHRVLAAGSQVVIATGRSQLATLPILQELDLTSGVSLCSNGAVVLDAATREVLSTETFDPGPAVAKLQELFPGVLLAAEELGAGHLVTGRFDDHLLVGPQHPVSPHELGERRVPRLIAHWKGHTPAEMADVLATAQLPACTWTLDHTEAWLTLVPTGVSKGVALEKLAAEMGITREDVLAAGDGSNDVQMLRWAGHSVAMGQAPHDIRAVADETTASVDQDGLALALNRWFR</sequence>
<dbReference type="RefSeq" id="WP_029721130.1">
    <property type="nucleotide sequence ID" value="NZ_JAJUIW010000029.1"/>
</dbReference>
<dbReference type="PANTHER" id="PTHR10000">
    <property type="entry name" value="PHOSPHOSERINE PHOSPHATASE"/>
    <property type="match status" value="1"/>
</dbReference>
<dbReference type="InterPro" id="IPR006379">
    <property type="entry name" value="HAD-SF_hydro_IIB"/>
</dbReference>
<name>A0A073B341_9PSEU</name>
<evidence type="ECO:0000313" key="1">
    <source>
        <dbReference type="EMBL" id="KEI45986.1"/>
    </source>
</evidence>
<dbReference type="STRING" id="28042.GU90_00985"/>
<dbReference type="EMBL" id="JNVU01000004">
    <property type="protein sequence ID" value="KEI45986.1"/>
    <property type="molecule type" value="Genomic_DNA"/>
</dbReference>
<dbReference type="AlphaFoldDB" id="A0A073B341"/>
<dbReference type="GO" id="GO:0000287">
    <property type="term" value="F:magnesium ion binding"/>
    <property type="evidence" value="ECO:0007669"/>
    <property type="project" value="TreeGrafter"/>
</dbReference>
<gene>
    <name evidence="1" type="ORF">GU90_00985</name>
</gene>
<organism evidence="1 2">
    <name type="scientific">Saccharopolyspora rectivirgula</name>
    <dbReference type="NCBI Taxonomy" id="28042"/>
    <lineage>
        <taxon>Bacteria</taxon>
        <taxon>Bacillati</taxon>
        <taxon>Actinomycetota</taxon>
        <taxon>Actinomycetes</taxon>
        <taxon>Pseudonocardiales</taxon>
        <taxon>Pseudonocardiaceae</taxon>
        <taxon>Saccharopolyspora</taxon>
    </lineage>
</organism>
<dbReference type="OrthoDB" id="3180855at2"/>